<dbReference type="EC" id="3.6.1.9" evidence="4"/>
<dbReference type="KEGG" id="ntt:TAO_0537"/>
<organism evidence="5 6">
    <name type="scientific">Candidatus Nitrosoglobus terrae</name>
    <dbReference type="NCBI Taxonomy" id="1630141"/>
    <lineage>
        <taxon>Bacteria</taxon>
        <taxon>Pseudomonadati</taxon>
        <taxon>Pseudomonadota</taxon>
        <taxon>Gammaproteobacteria</taxon>
        <taxon>Chromatiales</taxon>
        <taxon>Chromatiaceae</taxon>
        <taxon>Candidatus Nitrosoglobus</taxon>
    </lineage>
</organism>
<comment type="cofactor">
    <cofactor evidence="1 4">
        <name>a divalent metal cation</name>
        <dbReference type="ChEBI" id="CHEBI:60240"/>
    </cofactor>
</comment>
<keyword evidence="6" id="KW-1185">Reference proteome</keyword>
<comment type="similarity">
    <text evidence="4">Belongs to the Maf family.</text>
</comment>
<evidence type="ECO:0000256" key="2">
    <source>
        <dbReference type="ARBA" id="ARBA00022801"/>
    </source>
</evidence>
<dbReference type="PANTHER" id="PTHR43213:SF5">
    <property type="entry name" value="BIFUNCTIONAL DTTP_UTP PYROPHOSPHATASE_METHYLTRANSFERASE PROTEIN-RELATED"/>
    <property type="match status" value="1"/>
</dbReference>
<accession>A0A1Q2SLD9</accession>
<gene>
    <name evidence="5" type="ORF">TAO_0537</name>
</gene>
<dbReference type="HAMAP" id="MF_00528">
    <property type="entry name" value="Maf"/>
    <property type="match status" value="1"/>
</dbReference>
<reference evidence="5 6" key="1">
    <citation type="journal article" date="2017" name="ISME J.">
        <title>An acid-tolerant ammonia-oxidizing ?-proteobacterium from soil.</title>
        <authorList>
            <person name="Hayatsu M."/>
            <person name="Tago K."/>
            <person name="Uchiyama I."/>
            <person name="Toyoda A."/>
            <person name="Wang Y."/>
            <person name="Shimomura Y."/>
            <person name="Okubo T."/>
            <person name="Kurisu F."/>
            <person name="Hirono Y."/>
            <person name="Nonaka K."/>
            <person name="Akiyama H."/>
            <person name="Itoh T."/>
            <person name="Takami H."/>
        </authorList>
    </citation>
    <scope>NUCLEOTIDE SEQUENCE [LARGE SCALE GENOMIC DNA]</scope>
    <source>
        <strain evidence="5 6">TAO100</strain>
    </source>
</reference>
<dbReference type="InterPro" id="IPR029001">
    <property type="entry name" value="ITPase-like_fam"/>
</dbReference>
<feature type="active site" description="Proton acceptor" evidence="4">
    <location>
        <position position="56"/>
    </location>
</feature>
<comment type="function">
    <text evidence="4">Nucleoside triphosphate pyrophosphatase. May have a dual role in cell division arrest and in preventing the incorporation of modified nucleotides into cellular nucleic acids.</text>
</comment>
<comment type="catalytic activity">
    <reaction evidence="4">
        <text>a ribonucleoside 5'-triphosphate + H2O = a ribonucleoside 5'-phosphate + diphosphate + H(+)</text>
        <dbReference type="Rhea" id="RHEA:23996"/>
        <dbReference type="ChEBI" id="CHEBI:15377"/>
        <dbReference type="ChEBI" id="CHEBI:15378"/>
        <dbReference type="ChEBI" id="CHEBI:33019"/>
        <dbReference type="ChEBI" id="CHEBI:58043"/>
        <dbReference type="ChEBI" id="CHEBI:61557"/>
        <dbReference type="EC" id="3.6.1.9"/>
    </reaction>
</comment>
<dbReference type="GO" id="GO:0047429">
    <property type="term" value="F:nucleoside triphosphate diphosphatase activity"/>
    <property type="evidence" value="ECO:0007669"/>
    <property type="project" value="UniProtKB-EC"/>
</dbReference>
<keyword evidence="3 4" id="KW-0546">Nucleotide metabolism</keyword>
<keyword evidence="4" id="KW-0963">Cytoplasm</keyword>
<dbReference type="PIRSF" id="PIRSF006305">
    <property type="entry name" value="Maf"/>
    <property type="match status" value="1"/>
</dbReference>
<dbReference type="NCBIfam" id="TIGR00172">
    <property type="entry name" value="maf"/>
    <property type="match status" value="1"/>
</dbReference>
<dbReference type="AlphaFoldDB" id="A0A1Q2SLD9"/>
<keyword evidence="2 4" id="KW-0378">Hydrolase</keyword>
<dbReference type="GO" id="GO:0005737">
    <property type="term" value="C:cytoplasm"/>
    <property type="evidence" value="ECO:0007669"/>
    <property type="project" value="UniProtKB-SubCell"/>
</dbReference>
<dbReference type="GO" id="GO:0009117">
    <property type="term" value="P:nucleotide metabolic process"/>
    <property type="evidence" value="ECO:0007669"/>
    <property type="project" value="UniProtKB-KW"/>
</dbReference>
<protein>
    <recommendedName>
        <fullName evidence="4">Nucleoside triphosphate pyrophosphatase</fullName>
        <ecNumber evidence="4">3.6.1.9</ecNumber>
    </recommendedName>
    <alternativeName>
        <fullName evidence="4">Nucleotide pyrophosphatase</fullName>
        <shortName evidence="4">Nucleotide PPase</shortName>
    </alternativeName>
</protein>
<comment type="caution">
    <text evidence="4">Lacks conserved residue(s) required for the propagation of feature annotation.</text>
</comment>
<dbReference type="Proteomes" id="UP000243679">
    <property type="component" value="Chromosome"/>
</dbReference>
<dbReference type="EMBL" id="AP014836">
    <property type="protein sequence ID" value="BAW79907.1"/>
    <property type="molecule type" value="Genomic_DNA"/>
</dbReference>
<comment type="catalytic activity">
    <reaction evidence="4">
        <text>a 2'-deoxyribonucleoside 5'-triphosphate + H2O = a 2'-deoxyribonucleoside 5'-phosphate + diphosphate + H(+)</text>
        <dbReference type="Rhea" id="RHEA:44644"/>
        <dbReference type="ChEBI" id="CHEBI:15377"/>
        <dbReference type="ChEBI" id="CHEBI:15378"/>
        <dbReference type="ChEBI" id="CHEBI:33019"/>
        <dbReference type="ChEBI" id="CHEBI:61560"/>
        <dbReference type="ChEBI" id="CHEBI:65317"/>
        <dbReference type="EC" id="3.6.1.9"/>
    </reaction>
</comment>
<evidence type="ECO:0000256" key="1">
    <source>
        <dbReference type="ARBA" id="ARBA00001968"/>
    </source>
</evidence>
<comment type="subcellular location">
    <subcellularLocation>
        <location evidence="4">Cytoplasm</location>
    </subcellularLocation>
</comment>
<evidence type="ECO:0000256" key="4">
    <source>
        <dbReference type="HAMAP-Rule" id="MF_00528"/>
    </source>
</evidence>
<dbReference type="Gene3D" id="3.90.950.10">
    <property type="match status" value="1"/>
</dbReference>
<proteinExistence type="inferred from homology"/>
<dbReference type="CDD" id="cd00555">
    <property type="entry name" value="Maf"/>
    <property type="match status" value="1"/>
</dbReference>
<evidence type="ECO:0000313" key="6">
    <source>
        <dbReference type="Proteomes" id="UP000243679"/>
    </source>
</evidence>
<evidence type="ECO:0000256" key="3">
    <source>
        <dbReference type="ARBA" id="ARBA00023080"/>
    </source>
</evidence>
<dbReference type="SUPFAM" id="SSF52972">
    <property type="entry name" value="ITPase-like"/>
    <property type="match status" value="1"/>
</dbReference>
<evidence type="ECO:0000313" key="5">
    <source>
        <dbReference type="EMBL" id="BAW79907.1"/>
    </source>
</evidence>
<dbReference type="InterPro" id="IPR003697">
    <property type="entry name" value="Maf-like"/>
</dbReference>
<name>A0A1Q2SLD9_9GAMM</name>
<sequence>MAQIGVKFRVLNIKVNECPILNEGPAHYVCQLALAKARAGWTQQLPIDRLPVLGADTTVVVEGEILGKPEDSAHADLILARLSGRSYQVMTAVALVDDREQYRLSMSTVTFKQLTETERQQYLASGEGIDKAGAYEIQDRAALFISDLKGSYSGVMGLPLYETGELLQSLLKKNGMTGE</sequence>
<dbReference type="Pfam" id="PF02545">
    <property type="entry name" value="Maf"/>
    <property type="match status" value="1"/>
</dbReference>
<dbReference type="PANTHER" id="PTHR43213">
    <property type="entry name" value="BIFUNCTIONAL DTTP/UTP PYROPHOSPHATASE/METHYLTRANSFERASE PROTEIN-RELATED"/>
    <property type="match status" value="1"/>
</dbReference>